<evidence type="ECO:0000313" key="3">
    <source>
        <dbReference type="Proteomes" id="UP000799444"/>
    </source>
</evidence>
<dbReference type="AlphaFoldDB" id="A0A9P4R7T5"/>
<name>A0A9P4R7T5_9PLEO</name>
<dbReference type="PANTHER" id="PTHR35896">
    <property type="entry name" value="IG-LIKE DOMAIN-CONTAINING PROTEIN"/>
    <property type="match status" value="1"/>
</dbReference>
<evidence type="ECO:0000313" key="2">
    <source>
        <dbReference type="EMBL" id="KAF2738051.1"/>
    </source>
</evidence>
<dbReference type="EMBL" id="ML996111">
    <property type="protein sequence ID" value="KAF2738051.1"/>
    <property type="molecule type" value="Genomic_DNA"/>
</dbReference>
<keyword evidence="1" id="KW-0732">Signal</keyword>
<accession>A0A9P4R7T5</accession>
<feature type="chain" id="PRO_5040500992" evidence="1">
    <location>
        <begin position="23"/>
        <end position="191"/>
    </location>
</feature>
<organism evidence="2 3">
    <name type="scientific">Polyplosphaeria fusca</name>
    <dbReference type="NCBI Taxonomy" id="682080"/>
    <lineage>
        <taxon>Eukaryota</taxon>
        <taxon>Fungi</taxon>
        <taxon>Dikarya</taxon>
        <taxon>Ascomycota</taxon>
        <taxon>Pezizomycotina</taxon>
        <taxon>Dothideomycetes</taxon>
        <taxon>Pleosporomycetidae</taxon>
        <taxon>Pleosporales</taxon>
        <taxon>Tetraplosphaeriaceae</taxon>
        <taxon>Polyplosphaeria</taxon>
    </lineage>
</organism>
<dbReference type="InterPro" id="IPR053008">
    <property type="entry name" value="Phomopsin_biosynth_assoc"/>
</dbReference>
<evidence type="ECO:0000256" key="1">
    <source>
        <dbReference type="SAM" id="SignalP"/>
    </source>
</evidence>
<dbReference type="Proteomes" id="UP000799444">
    <property type="component" value="Unassembled WGS sequence"/>
</dbReference>
<comment type="caution">
    <text evidence="2">The sequence shown here is derived from an EMBL/GenBank/DDBJ whole genome shotgun (WGS) entry which is preliminary data.</text>
</comment>
<dbReference type="OrthoDB" id="3501153at2759"/>
<gene>
    <name evidence="2" type="ORF">EJ04DRAFT_509746</name>
</gene>
<keyword evidence="3" id="KW-1185">Reference proteome</keyword>
<feature type="signal peptide" evidence="1">
    <location>
        <begin position="1"/>
        <end position="22"/>
    </location>
</feature>
<sequence length="191" mass="21507">MNAINTVLLIILLGLVLYNVLDHHTFPSHNHPVHSSPAPEFTNCGNTPATARAAGCIFDPLGYLWVPPECYDPLTASEFREFLSKPDLQFGPFPFFRSNDTLDRISSEAELSERVGMKTYSTQQEHLAHCAFMLKRLERVREGQVRWDATGGWAHIEHCTHALVERLVEGENPLDRAALHTIILFNVVAEC</sequence>
<protein>
    <submittedName>
        <fullName evidence="2">Uncharacterized protein</fullName>
    </submittedName>
</protein>
<dbReference type="PANTHER" id="PTHR35896:SF3">
    <property type="entry name" value="MAJOR FACILITATOR SUPERFAMILY TRANSPORTER"/>
    <property type="match status" value="1"/>
</dbReference>
<proteinExistence type="predicted"/>
<reference evidence="2" key="1">
    <citation type="journal article" date="2020" name="Stud. Mycol.">
        <title>101 Dothideomycetes genomes: a test case for predicting lifestyles and emergence of pathogens.</title>
        <authorList>
            <person name="Haridas S."/>
            <person name="Albert R."/>
            <person name="Binder M."/>
            <person name="Bloem J."/>
            <person name="Labutti K."/>
            <person name="Salamov A."/>
            <person name="Andreopoulos B."/>
            <person name="Baker S."/>
            <person name="Barry K."/>
            <person name="Bills G."/>
            <person name="Bluhm B."/>
            <person name="Cannon C."/>
            <person name="Castanera R."/>
            <person name="Culley D."/>
            <person name="Daum C."/>
            <person name="Ezra D."/>
            <person name="Gonzalez J."/>
            <person name="Henrissat B."/>
            <person name="Kuo A."/>
            <person name="Liang C."/>
            <person name="Lipzen A."/>
            <person name="Lutzoni F."/>
            <person name="Magnuson J."/>
            <person name="Mondo S."/>
            <person name="Nolan M."/>
            <person name="Ohm R."/>
            <person name="Pangilinan J."/>
            <person name="Park H.-J."/>
            <person name="Ramirez L."/>
            <person name="Alfaro M."/>
            <person name="Sun H."/>
            <person name="Tritt A."/>
            <person name="Yoshinaga Y."/>
            <person name="Zwiers L.-H."/>
            <person name="Turgeon B."/>
            <person name="Goodwin S."/>
            <person name="Spatafora J."/>
            <person name="Crous P."/>
            <person name="Grigoriev I."/>
        </authorList>
    </citation>
    <scope>NUCLEOTIDE SEQUENCE</scope>
    <source>
        <strain evidence="2">CBS 125425</strain>
    </source>
</reference>